<name>A0A2K0T2H1_9HYPO</name>
<evidence type="ECO:0000313" key="2">
    <source>
        <dbReference type="Proteomes" id="UP000236546"/>
    </source>
</evidence>
<dbReference type="OrthoDB" id="5116854at2759"/>
<dbReference type="AlphaFoldDB" id="A0A2K0T2H1"/>
<reference evidence="1 2" key="1">
    <citation type="submission" date="2017-02" db="EMBL/GenBank/DDBJ databases">
        <title>Genomes of Trichoderma spp. with biocontrol activity.</title>
        <authorList>
            <person name="Gardiner D."/>
            <person name="Kazan K."/>
            <person name="Vos C."/>
            <person name="Harvey P."/>
        </authorList>
    </citation>
    <scope>NUCLEOTIDE SEQUENCE [LARGE SCALE GENOMIC DNA]</scope>
    <source>
        <strain evidence="1 2">A5MH</strain>
    </source>
</reference>
<accession>A0A2K0T2H1</accession>
<protein>
    <submittedName>
        <fullName evidence="1">Uncharacterized protein</fullName>
    </submittedName>
</protein>
<proteinExistence type="predicted"/>
<evidence type="ECO:0000313" key="1">
    <source>
        <dbReference type="EMBL" id="PNP39719.1"/>
    </source>
</evidence>
<comment type="caution">
    <text evidence="1">The sequence shown here is derived from an EMBL/GenBank/DDBJ whole genome shotgun (WGS) entry which is preliminary data.</text>
</comment>
<organism evidence="1 2">
    <name type="scientific">Trichoderma gamsii</name>
    <dbReference type="NCBI Taxonomy" id="398673"/>
    <lineage>
        <taxon>Eukaryota</taxon>
        <taxon>Fungi</taxon>
        <taxon>Dikarya</taxon>
        <taxon>Ascomycota</taxon>
        <taxon>Pezizomycotina</taxon>
        <taxon>Sordariomycetes</taxon>
        <taxon>Hypocreomycetidae</taxon>
        <taxon>Hypocreales</taxon>
        <taxon>Hypocreaceae</taxon>
        <taxon>Trichoderma</taxon>
    </lineage>
</organism>
<dbReference type="Proteomes" id="UP000236546">
    <property type="component" value="Unassembled WGS sequence"/>
</dbReference>
<sequence length="235" mass="26598">MVTLLRLLTSPEPQCGVLGVSTGTNDHQRMPDIDCGVDEVALWEEFEVRKTSAEWHLGQYLEFWDRCEDVDGDPAVLSQNKNVNQLDERLFETNGTKDRWRLKVEHDKAVRDLLRIQNIFQILVADEERITGFRSIKKALAYSAVLSGAYSIRHTNFSTVSSTIAAAAAVFAGYGIVSSLSHGAYVSLRVLVIDKCREMVGSLENRVRTGALSRDDQEMFNKAWFIPLKWFQLEV</sequence>
<dbReference type="EMBL" id="MTYH01000076">
    <property type="protein sequence ID" value="PNP39719.1"/>
    <property type="molecule type" value="Genomic_DNA"/>
</dbReference>
<gene>
    <name evidence="1" type="ORF">TGAMA5MH_08390</name>
</gene>